<dbReference type="EMBL" id="QMEY01000007">
    <property type="protein sequence ID" value="RBQ18610.1"/>
    <property type="molecule type" value="Genomic_DNA"/>
</dbReference>
<feature type="domain" description="DUF1707" evidence="2">
    <location>
        <begin position="146"/>
        <end position="197"/>
    </location>
</feature>
<proteinExistence type="predicted"/>
<sequence length="322" mass="35183">MRMAGAESVGGSGASGARRVPMKPTLGVFTDIFSNAFSAVGRQSVENTIFQRPGTPAFTKFRDITFRYGDLAPQQMVSGARGVCYGPTEACGAYCRSMEQRPGAWLPRLSEVGERLAEEWHAVRRAREGASGAPGGSTRTPAPHEMRASDADRERIAEVLREALSDGRLGMAEFEERLDVVYKARTLGDLAGITADLLPADQQPLKLDGGQVAAIFKKENREGRWVVPAELPVTAMFGTTKLDLRDAIMQSRRVVINATLVFGGLEIHVPEGVEVIRVTKDKTVTLTKNPAAPDAPVIEVRTQNFLGEVKVKEPPRRRRGRW</sequence>
<feature type="region of interest" description="Disordered" evidence="1">
    <location>
        <begin position="1"/>
        <end position="20"/>
    </location>
</feature>
<reference evidence="3 4" key="1">
    <citation type="submission" date="2018-06" db="EMBL/GenBank/DDBJ databases">
        <title>Sphaerisporangium craniellae sp. nov., isolated from a marine sponge in the South China Sea.</title>
        <authorList>
            <person name="Li L."/>
        </authorList>
    </citation>
    <scope>NUCLEOTIDE SEQUENCE [LARGE SCALE GENOMIC DNA]</scope>
    <source>
        <strain evidence="3 4">LHW63015</strain>
    </source>
</reference>
<feature type="region of interest" description="Disordered" evidence="1">
    <location>
        <begin position="126"/>
        <end position="151"/>
    </location>
</feature>
<gene>
    <name evidence="3" type="ORF">DP939_19160</name>
</gene>
<dbReference type="InterPro" id="IPR012551">
    <property type="entry name" value="DUF1707_SHOCT-like"/>
</dbReference>
<keyword evidence="4" id="KW-1185">Reference proteome</keyword>
<dbReference type="AlphaFoldDB" id="A0A366LYF6"/>
<evidence type="ECO:0000313" key="4">
    <source>
        <dbReference type="Proteomes" id="UP000253303"/>
    </source>
</evidence>
<dbReference type="PANTHER" id="PTHR40763:SF4">
    <property type="entry name" value="DUF1707 DOMAIN-CONTAINING PROTEIN"/>
    <property type="match status" value="1"/>
</dbReference>
<comment type="caution">
    <text evidence="3">The sequence shown here is derived from an EMBL/GenBank/DDBJ whole genome shotgun (WGS) entry which is preliminary data.</text>
</comment>
<accession>A0A366LYF6</accession>
<evidence type="ECO:0000313" key="3">
    <source>
        <dbReference type="EMBL" id="RBQ18610.1"/>
    </source>
</evidence>
<evidence type="ECO:0000256" key="1">
    <source>
        <dbReference type="SAM" id="MobiDB-lite"/>
    </source>
</evidence>
<feature type="compositionally biased region" description="Basic and acidic residues" evidence="1">
    <location>
        <begin position="142"/>
        <end position="151"/>
    </location>
</feature>
<dbReference type="Proteomes" id="UP000253303">
    <property type="component" value="Unassembled WGS sequence"/>
</dbReference>
<name>A0A366LYF6_9ACTN</name>
<dbReference type="PANTHER" id="PTHR40763">
    <property type="entry name" value="MEMBRANE PROTEIN-RELATED"/>
    <property type="match status" value="1"/>
</dbReference>
<dbReference type="Pfam" id="PF08044">
    <property type="entry name" value="DUF1707"/>
    <property type="match status" value="1"/>
</dbReference>
<protein>
    <recommendedName>
        <fullName evidence="2">DUF1707 domain-containing protein</fullName>
    </recommendedName>
</protein>
<evidence type="ECO:0000259" key="2">
    <source>
        <dbReference type="Pfam" id="PF08044"/>
    </source>
</evidence>
<organism evidence="3 4">
    <name type="scientific">Spongiactinospora rosea</name>
    <dbReference type="NCBI Taxonomy" id="2248750"/>
    <lineage>
        <taxon>Bacteria</taxon>
        <taxon>Bacillati</taxon>
        <taxon>Actinomycetota</taxon>
        <taxon>Actinomycetes</taxon>
        <taxon>Streptosporangiales</taxon>
        <taxon>Streptosporangiaceae</taxon>
        <taxon>Spongiactinospora</taxon>
    </lineage>
</organism>